<dbReference type="InterPro" id="IPR054189">
    <property type="entry name" value="DUF6894"/>
</dbReference>
<feature type="domain" description="DUF6894" evidence="1">
    <location>
        <begin position="3"/>
        <end position="68"/>
    </location>
</feature>
<comment type="caution">
    <text evidence="2">The sequence shown here is derived from an EMBL/GenBank/DDBJ whole genome shotgun (WGS) entry which is preliminary data.</text>
</comment>
<dbReference type="Proteomes" id="UP000517753">
    <property type="component" value="Unassembled WGS sequence"/>
</dbReference>
<dbReference type="EMBL" id="JACCBY010000001">
    <property type="protein sequence ID" value="NYD89165.1"/>
    <property type="molecule type" value="Genomic_DNA"/>
</dbReference>
<accession>A0A7Y9K287</accession>
<gene>
    <name evidence="2" type="ORF">HD841_000934</name>
</gene>
<keyword evidence="3" id="KW-1185">Reference proteome</keyword>
<dbReference type="Pfam" id="PF21834">
    <property type="entry name" value="DUF6894"/>
    <property type="match status" value="1"/>
</dbReference>
<proteinExistence type="predicted"/>
<reference evidence="2 3" key="1">
    <citation type="submission" date="2020-07" db="EMBL/GenBank/DDBJ databases">
        <authorList>
            <person name="Partida-Martinez L."/>
            <person name="Huntemann M."/>
            <person name="Clum A."/>
            <person name="Wang J."/>
            <person name="Palaniappan K."/>
            <person name="Ritter S."/>
            <person name="Chen I.-M."/>
            <person name="Stamatis D."/>
            <person name="Reddy T."/>
            <person name="O'Malley R."/>
            <person name="Daum C."/>
            <person name="Shapiro N."/>
            <person name="Ivanova N."/>
            <person name="Kyrpides N."/>
            <person name="Woyke T."/>
        </authorList>
    </citation>
    <scope>NUCLEOTIDE SEQUENCE [LARGE SCALE GENOMIC DNA]</scope>
    <source>
        <strain evidence="2 3">AS2.3</strain>
    </source>
</reference>
<dbReference type="RefSeq" id="WP_179507664.1">
    <property type="nucleotide sequence ID" value="NZ_JACCBY010000001.1"/>
</dbReference>
<evidence type="ECO:0000313" key="2">
    <source>
        <dbReference type="EMBL" id="NYD89165.1"/>
    </source>
</evidence>
<name>A0A7Y9K287_9SPHN</name>
<protein>
    <recommendedName>
        <fullName evidence="1">DUF6894 domain-containing protein</fullName>
    </recommendedName>
</protein>
<reference evidence="2 3" key="2">
    <citation type="submission" date="2020-08" db="EMBL/GenBank/DDBJ databases">
        <title>The Agave Microbiome: Exploring the role of microbial communities in plant adaptations to desert environments.</title>
        <authorList>
            <person name="Partida-Martinez L.P."/>
        </authorList>
    </citation>
    <scope>NUCLEOTIDE SEQUENCE [LARGE SCALE GENOMIC DNA]</scope>
    <source>
        <strain evidence="2 3">AS2.3</strain>
    </source>
</reference>
<organism evidence="2 3">
    <name type="scientific">Sphingomonas melonis</name>
    <dbReference type="NCBI Taxonomy" id="152682"/>
    <lineage>
        <taxon>Bacteria</taxon>
        <taxon>Pseudomonadati</taxon>
        <taxon>Pseudomonadota</taxon>
        <taxon>Alphaproteobacteria</taxon>
        <taxon>Sphingomonadales</taxon>
        <taxon>Sphingomonadaceae</taxon>
        <taxon>Sphingomonas</taxon>
    </lineage>
</organism>
<sequence>MMRFYFHTQTDIRTTDTEGVEYPSYMEARKDAIRTCGQMMEDAPETFWDSRPWSVTVTDARGLILWEIVLDGQASAAGQSITS</sequence>
<evidence type="ECO:0000259" key="1">
    <source>
        <dbReference type="Pfam" id="PF21834"/>
    </source>
</evidence>
<evidence type="ECO:0000313" key="3">
    <source>
        <dbReference type="Proteomes" id="UP000517753"/>
    </source>
</evidence>
<dbReference type="AlphaFoldDB" id="A0A7Y9K287"/>